<dbReference type="AlphaFoldDB" id="A0A0D0VR29"/>
<reference evidence="1" key="1">
    <citation type="submission" date="2015-01" db="EMBL/GenBank/DDBJ databases">
        <title>The Genome Sequence of Cryptococcus gattii CA1280.</title>
        <authorList>
            <consortium name="The Broad Institute Genomics Platform"/>
            <person name="Cuomo C."/>
            <person name="Litvintseva A."/>
            <person name="Chen Y."/>
            <person name="Heitman J."/>
            <person name="Sun S."/>
            <person name="Springer D."/>
            <person name="Dromer F."/>
            <person name="Young S."/>
            <person name="Zeng Q."/>
            <person name="Gargeya S."/>
            <person name="Abouelleil A."/>
            <person name="Alvarado L."/>
            <person name="Chapman S.B."/>
            <person name="Gainer-Dewar J."/>
            <person name="Goldberg J."/>
            <person name="Griggs A."/>
            <person name="Gujja S."/>
            <person name="Hansen M."/>
            <person name="Howarth C."/>
            <person name="Imamovic A."/>
            <person name="Larimer J."/>
            <person name="Murphy C."/>
            <person name="Naylor J."/>
            <person name="Pearson M."/>
            <person name="Priest M."/>
            <person name="Roberts A."/>
            <person name="Saif S."/>
            <person name="Shea T."/>
            <person name="Sykes S."/>
            <person name="Wortman J."/>
            <person name="Nusbaum C."/>
            <person name="Birren B."/>
        </authorList>
    </citation>
    <scope>NUCLEOTIDE SEQUENCE [LARGE SCALE GENOMIC DNA]</scope>
    <source>
        <strain evidence="1">CA1280</strain>
    </source>
</reference>
<dbReference type="OrthoDB" id="496981at2759"/>
<dbReference type="EMBL" id="KN847976">
    <property type="protein sequence ID" value="KIR48899.1"/>
    <property type="molecule type" value="Genomic_DNA"/>
</dbReference>
<dbReference type="HOGENOM" id="CLU_039184_0_0_1"/>
<evidence type="ECO:0008006" key="2">
    <source>
        <dbReference type="Google" id="ProtNLM"/>
    </source>
</evidence>
<name>A0A0D0VR29_CRYGA</name>
<dbReference type="Gene3D" id="3.40.50.1240">
    <property type="entry name" value="Phosphoglycerate mutase-like"/>
    <property type="match status" value="1"/>
</dbReference>
<accession>A0A0D0VR29</accession>
<dbReference type="Pfam" id="PF00300">
    <property type="entry name" value="His_Phos_1"/>
    <property type="match status" value="1"/>
</dbReference>
<dbReference type="InterPro" id="IPR013078">
    <property type="entry name" value="His_Pase_superF_clade-1"/>
</dbReference>
<sequence length="302" mass="34214">MKYIYTHIKEFFKVSDWNEDIQGPFGLQPPPGDWAEFKKGIAELQQQCPEGEAIKVIFAARHGQAEHNAIKERYQIPDEIVRSCCHLIRKSKWPSAQGQILYPILDPDLTDLGRSQAAALGHALQREAKRGMPLPSKWYVSPMKRAGETCGIEWGWLFEESKGKGKGHGVPATVIENLREHLHVHECDKRSSLSELQRDFPSFTYTPETTEEDELWQPGEVRGRETEEELVARRGVGIAQVLDMSEDSTYISITSHSGALRGIYKSLGVPSRSLVVGEMNILVLRVKKIEELIEMDKETAEY</sequence>
<gene>
    <name evidence="1" type="ORF">I312_01969</name>
</gene>
<dbReference type="CDD" id="cd07067">
    <property type="entry name" value="HP_PGM_like"/>
    <property type="match status" value="1"/>
</dbReference>
<dbReference type="InterPro" id="IPR029033">
    <property type="entry name" value="His_PPase_superfam"/>
</dbReference>
<dbReference type="PANTHER" id="PTHR48100">
    <property type="entry name" value="BROAD-SPECIFICITY PHOSPHATASE YOR283W-RELATED"/>
    <property type="match status" value="1"/>
</dbReference>
<feature type="non-terminal residue" evidence="1">
    <location>
        <position position="302"/>
    </location>
</feature>
<dbReference type="PANTHER" id="PTHR48100:SF1">
    <property type="entry name" value="HISTIDINE PHOSPHATASE FAMILY PROTEIN-RELATED"/>
    <property type="match status" value="1"/>
</dbReference>
<dbReference type="SMART" id="SM00855">
    <property type="entry name" value="PGAM"/>
    <property type="match status" value="1"/>
</dbReference>
<proteinExistence type="predicted"/>
<dbReference type="GO" id="GO:0016791">
    <property type="term" value="F:phosphatase activity"/>
    <property type="evidence" value="ECO:0007669"/>
    <property type="project" value="TreeGrafter"/>
</dbReference>
<organism evidence="1">
    <name type="scientific">Cryptococcus bacillisporus CA1280</name>
    <dbReference type="NCBI Taxonomy" id="1296109"/>
    <lineage>
        <taxon>Eukaryota</taxon>
        <taxon>Fungi</taxon>
        <taxon>Dikarya</taxon>
        <taxon>Basidiomycota</taxon>
        <taxon>Agaricomycotina</taxon>
        <taxon>Tremellomycetes</taxon>
        <taxon>Tremellales</taxon>
        <taxon>Cryptococcaceae</taxon>
        <taxon>Cryptococcus</taxon>
        <taxon>Cryptococcus gattii species complex</taxon>
    </lineage>
</organism>
<dbReference type="SUPFAM" id="SSF53254">
    <property type="entry name" value="Phosphoglycerate mutase-like"/>
    <property type="match status" value="1"/>
</dbReference>
<protein>
    <recommendedName>
        <fullName evidence="2">Phosphoglycerate mutase</fullName>
    </recommendedName>
</protein>
<dbReference type="InterPro" id="IPR050275">
    <property type="entry name" value="PGM_Phosphatase"/>
</dbReference>
<evidence type="ECO:0000313" key="1">
    <source>
        <dbReference type="EMBL" id="KIR48899.1"/>
    </source>
</evidence>
<dbReference type="GO" id="GO:0005737">
    <property type="term" value="C:cytoplasm"/>
    <property type="evidence" value="ECO:0007669"/>
    <property type="project" value="TreeGrafter"/>
</dbReference>